<keyword evidence="1 5" id="KW-0963">Cytoplasm</keyword>
<feature type="binding site" evidence="5">
    <location>
        <position position="185"/>
    </location>
    <ligand>
        <name>substrate</name>
    </ligand>
</feature>
<dbReference type="Pfam" id="PF04345">
    <property type="entry name" value="Chor_lyase"/>
    <property type="match status" value="1"/>
</dbReference>
<evidence type="ECO:0000313" key="7">
    <source>
        <dbReference type="Proteomes" id="UP001595530"/>
    </source>
</evidence>
<comment type="similarity">
    <text evidence="5">Belongs to the UbiC family.</text>
</comment>
<proteinExistence type="inferred from homology"/>
<sequence>MSERSPSTRSRGHARWCAHVNGVNAPPEMRHWLTDPASLTAKLIARSRQFRVRRLHQQQALCLADEFAMIELARRSRVWEREVLLQCDGQPMIFAHTVVPLTATAAQWPLFGGLGERSLGTTLFTDPKVLRGDLQFARLQPEHPMMRRMAHGTRQQGLANALPHTALYARRSLFRRNGGVMLVTEIFLPGIAGLELVRR</sequence>
<name>A0ABV7F1Y3_9BURK</name>
<keyword evidence="7" id="KW-1185">Reference proteome</keyword>
<gene>
    <name evidence="5" type="primary">ubiC</name>
    <name evidence="6" type="ORF">ACFOFO_14070</name>
</gene>
<dbReference type="HAMAP" id="MF_01632">
    <property type="entry name" value="UbiC"/>
    <property type="match status" value="1"/>
</dbReference>
<dbReference type="EMBL" id="JBHRTP010000041">
    <property type="protein sequence ID" value="MFC3109072.1"/>
    <property type="molecule type" value="Genomic_DNA"/>
</dbReference>
<organism evidence="6 7">
    <name type="scientific">Undibacterium arcticum</name>
    <dbReference type="NCBI Taxonomy" id="1762892"/>
    <lineage>
        <taxon>Bacteria</taxon>
        <taxon>Pseudomonadati</taxon>
        <taxon>Pseudomonadota</taxon>
        <taxon>Betaproteobacteria</taxon>
        <taxon>Burkholderiales</taxon>
        <taxon>Oxalobacteraceae</taxon>
        <taxon>Undibacterium</taxon>
    </lineage>
</organism>
<comment type="function">
    <text evidence="5">Removes the pyruvyl group from chorismate, with concomitant aromatization of the ring, to provide 4-hydroxybenzoate (4HB) for the ubiquinone pathway.</text>
</comment>
<dbReference type="GO" id="GO:0016829">
    <property type="term" value="F:lyase activity"/>
    <property type="evidence" value="ECO:0007669"/>
    <property type="project" value="UniProtKB-KW"/>
</dbReference>
<dbReference type="PANTHER" id="PTHR38683">
    <property type="entry name" value="CHORISMATE PYRUVATE-LYASE"/>
    <property type="match status" value="1"/>
</dbReference>
<evidence type="ECO:0000256" key="2">
    <source>
        <dbReference type="ARBA" id="ARBA00022688"/>
    </source>
</evidence>
<feature type="binding site" evidence="5">
    <location>
        <position position="81"/>
    </location>
    <ligand>
        <name>substrate</name>
    </ligand>
</feature>
<comment type="caution">
    <text evidence="5">Lacks conserved residue(s) required for the propagation of feature annotation.</text>
</comment>
<evidence type="ECO:0000256" key="5">
    <source>
        <dbReference type="HAMAP-Rule" id="MF_01632"/>
    </source>
</evidence>
<reference evidence="7" key="1">
    <citation type="journal article" date="2019" name="Int. J. Syst. Evol. Microbiol.">
        <title>The Global Catalogue of Microorganisms (GCM) 10K type strain sequencing project: providing services to taxonomists for standard genome sequencing and annotation.</title>
        <authorList>
            <consortium name="The Broad Institute Genomics Platform"/>
            <consortium name="The Broad Institute Genome Sequencing Center for Infectious Disease"/>
            <person name="Wu L."/>
            <person name="Ma J."/>
        </authorList>
    </citation>
    <scope>NUCLEOTIDE SEQUENCE [LARGE SCALE GENOMIC DNA]</scope>
    <source>
        <strain evidence="7">KCTC 42986</strain>
    </source>
</reference>
<dbReference type="Gene3D" id="3.40.1410.10">
    <property type="entry name" value="Chorismate lyase-like"/>
    <property type="match status" value="1"/>
</dbReference>
<keyword evidence="4 5" id="KW-0670">Pyruvate</keyword>
<dbReference type="PANTHER" id="PTHR38683:SF1">
    <property type="entry name" value="CHORISMATE PYRUVATE-LYASE"/>
    <property type="match status" value="1"/>
</dbReference>
<evidence type="ECO:0000313" key="6">
    <source>
        <dbReference type="EMBL" id="MFC3109072.1"/>
    </source>
</evidence>
<dbReference type="InterPro" id="IPR028978">
    <property type="entry name" value="Chorismate_lyase_/UTRA_dom_sf"/>
</dbReference>
<dbReference type="Proteomes" id="UP001595530">
    <property type="component" value="Unassembled WGS sequence"/>
</dbReference>
<dbReference type="SUPFAM" id="SSF64288">
    <property type="entry name" value="Chorismate lyase-like"/>
    <property type="match status" value="1"/>
</dbReference>
<comment type="caution">
    <text evidence="6">The sequence shown here is derived from an EMBL/GenBank/DDBJ whole genome shotgun (WGS) entry which is preliminary data.</text>
</comment>
<feature type="binding site" evidence="5">
    <location>
        <position position="119"/>
    </location>
    <ligand>
        <name>substrate</name>
    </ligand>
</feature>
<evidence type="ECO:0000256" key="1">
    <source>
        <dbReference type="ARBA" id="ARBA00022490"/>
    </source>
</evidence>
<protein>
    <recommendedName>
        <fullName evidence="5">Probable chorismate pyruvate-lyase</fullName>
        <shortName evidence="5">CL</shortName>
        <shortName evidence="5">CPL</shortName>
        <ecNumber evidence="5">4.1.3.40</ecNumber>
    </recommendedName>
</protein>
<comment type="catalytic activity">
    <reaction evidence="5">
        <text>chorismate = 4-hydroxybenzoate + pyruvate</text>
        <dbReference type="Rhea" id="RHEA:16505"/>
        <dbReference type="ChEBI" id="CHEBI:15361"/>
        <dbReference type="ChEBI" id="CHEBI:17879"/>
        <dbReference type="ChEBI" id="CHEBI:29748"/>
        <dbReference type="EC" id="4.1.3.40"/>
    </reaction>
</comment>
<dbReference type="RefSeq" id="WP_390326987.1">
    <property type="nucleotide sequence ID" value="NZ_JBHRTP010000041.1"/>
</dbReference>
<comment type="subcellular location">
    <subcellularLocation>
        <location evidence="5">Cytoplasm</location>
    </subcellularLocation>
</comment>
<dbReference type="EC" id="4.1.3.40" evidence="5"/>
<comment type="pathway">
    <text evidence="5">Cofactor biosynthesis; ubiquinone biosynthesis.</text>
</comment>
<keyword evidence="3 5" id="KW-0456">Lyase</keyword>
<evidence type="ECO:0000256" key="4">
    <source>
        <dbReference type="ARBA" id="ARBA00023317"/>
    </source>
</evidence>
<dbReference type="InterPro" id="IPR007440">
    <property type="entry name" value="Chorismate--pyruvate_lyase"/>
</dbReference>
<evidence type="ECO:0000256" key="3">
    <source>
        <dbReference type="ARBA" id="ARBA00023239"/>
    </source>
</evidence>
<accession>A0ABV7F1Y3</accession>
<keyword evidence="2 5" id="KW-0831">Ubiquinone biosynthesis</keyword>